<dbReference type="Gene3D" id="1.10.230.10">
    <property type="entry name" value="Cytochrome P450-Terp, domain 2"/>
    <property type="match status" value="1"/>
</dbReference>
<dbReference type="GO" id="GO:0005975">
    <property type="term" value="P:carbohydrate metabolic process"/>
    <property type="evidence" value="ECO:0007669"/>
    <property type="project" value="TreeGrafter"/>
</dbReference>
<dbReference type="GO" id="GO:0005759">
    <property type="term" value="C:mitochondrial matrix"/>
    <property type="evidence" value="ECO:0007669"/>
    <property type="project" value="UniProtKB-SubCell"/>
</dbReference>
<dbReference type="InterPro" id="IPR019810">
    <property type="entry name" value="Citrate_synthase_AS"/>
</dbReference>
<dbReference type="Pfam" id="PF00285">
    <property type="entry name" value="Citrate_synt"/>
    <property type="match status" value="1"/>
</dbReference>
<comment type="catalytic activity">
    <reaction evidence="7">
        <text>oxaloacetate + acetyl-CoA + H2O = citrate + CoA + H(+)</text>
        <dbReference type="Rhea" id="RHEA:16845"/>
        <dbReference type="ChEBI" id="CHEBI:15377"/>
        <dbReference type="ChEBI" id="CHEBI:15378"/>
        <dbReference type="ChEBI" id="CHEBI:16452"/>
        <dbReference type="ChEBI" id="CHEBI:16947"/>
        <dbReference type="ChEBI" id="CHEBI:57287"/>
        <dbReference type="ChEBI" id="CHEBI:57288"/>
        <dbReference type="EC" id="2.3.3.1"/>
    </reaction>
</comment>
<feature type="active site" evidence="8">
    <location>
        <position position="310"/>
    </location>
</feature>
<dbReference type="FunFam" id="1.10.580.10:FF:000001">
    <property type="entry name" value="Citrate synthase"/>
    <property type="match status" value="1"/>
</dbReference>
<dbReference type="InterPro" id="IPR016142">
    <property type="entry name" value="Citrate_synth-like_lrg_a-sub"/>
</dbReference>
<dbReference type="EMBL" id="UZAE01013653">
    <property type="protein sequence ID" value="VDO10781.1"/>
    <property type="molecule type" value="Genomic_DNA"/>
</dbReference>
<protein>
    <recommendedName>
        <fullName evidence="9">Citrate synthase</fullName>
    </recommendedName>
</protein>
<evidence type="ECO:0000256" key="9">
    <source>
        <dbReference type="RuleBase" id="RU000441"/>
    </source>
</evidence>
<feature type="active site" evidence="8">
    <location>
        <position position="411"/>
    </location>
</feature>
<feature type="active site" evidence="8">
    <location>
        <position position="356"/>
    </location>
</feature>
<comment type="subcellular location">
    <subcellularLocation>
        <location evidence="1">Mitochondrion matrix</location>
    </subcellularLocation>
</comment>
<dbReference type="InterPro" id="IPR016143">
    <property type="entry name" value="Citrate_synth-like_sm_a-sub"/>
</dbReference>
<dbReference type="OrthoDB" id="8017587at2759"/>
<reference evidence="12" key="1">
    <citation type="submission" date="2017-02" db="UniProtKB">
        <authorList>
            <consortium name="WormBaseParasite"/>
        </authorList>
    </citation>
    <scope>IDENTIFICATION</scope>
</reference>
<name>A0A0R3TUX9_RODNA</name>
<evidence type="ECO:0000313" key="12">
    <source>
        <dbReference type="WBParaSite" id="HNAJ_0001159201-mRNA-1"/>
    </source>
</evidence>
<dbReference type="GO" id="GO:0036440">
    <property type="term" value="F:citrate synthase activity"/>
    <property type="evidence" value="ECO:0007669"/>
    <property type="project" value="UniProtKB-EC"/>
</dbReference>
<evidence type="ECO:0000256" key="8">
    <source>
        <dbReference type="PIRSR" id="PIRSR610109-1"/>
    </source>
</evidence>
<dbReference type="GO" id="GO:0006099">
    <property type="term" value="P:tricarboxylic acid cycle"/>
    <property type="evidence" value="ECO:0007669"/>
    <property type="project" value="UniProtKB-UniPathway"/>
</dbReference>
<dbReference type="GO" id="GO:0006101">
    <property type="term" value="P:citrate metabolic process"/>
    <property type="evidence" value="ECO:0007669"/>
    <property type="project" value="InterPro"/>
</dbReference>
<organism evidence="12">
    <name type="scientific">Rodentolepis nana</name>
    <name type="common">Dwarf tapeworm</name>
    <name type="synonym">Hymenolepis nana</name>
    <dbReference type="NCBI Taxonomy" id="102285"/>
    <lineage>
        <taxon>Eukaryota</taxon>
        <taxon>Metazoa</taxon>
        <taxon>Spiralia</taxon>
        <taxon>Lophotrochozoa</taxon>
        <taxon>Platyhelminthes</taxon>
        <taxon>Cestoda</taxon>
        <taxon>Eucestoda</taxon>
        <taxon>Cyclophyllidea</taxon>
        <taxon>Hymenolepididae</taxon>
        <taxon>Rodentolepis</taxon>
    </lineage>
</organism>
<evidence type="ECO:0000256" key="3">
    <source>
        <dbReference type="ARBA" id="ARBA00010566"/>
    </source>
</evidence>
<dbReference type="NCBIfam" id="NF007128">
    <property type="entry name" value="PRK09569.1"/>
    <property type="match status" value="1"/>
</dbReference>
<accession>A0A0R3TUX9</accession>
<evidence type="ECO:0000256" key="2">
    <source>
        <dbReference type="ARBA" id="ARBA00004751"/>
    </source>
</evidence>
<dbReference type="NCBIfam" id="TIGR01793">
    <property type="entry name" value="cit_synth_euk"/>
    <property type="match status" value="1"/>
</dbReference>
<keyword evidence="6 9" id="KW-0808">Transferase</keyword>
<dbReference type="InterPro" id="IPR036969">
    <property type="entry name" value="Citrate_synthase_sf"/>
</dbReference>
<evidence type="ECO:0000256" key="5">
    <source>
        <dbReference type="ARBA" id="ARBA00022532"/>
    </source>
</evidence>
<comment type="pathway">
    <text evidence="2">Carbohydrate metabolism; tricarboxylic acid cycle; isocitrate from oxaloacetate: step 1/2.</text>
</comment>
<proteinExistence type="inferred from homology"/>
<dbReference type="AlphaFoldDB" id="A0A0R3TUX9"/>
<evidence type="ECO:0000256" key="7">
    <source>
        <dbReference type="ARBA" id="ARBA00052478"/>
    </source>
</evidence>
<sequence length="473" mass="52457">MFSRLCSTSGHGVIIWRQSKNFFSTIKSSAVSQKLGFTFQSLRSTLEEAVTQHREVVSAFRKEHGSKKVGEVTVDMMYGGMRGIKGLVTETSVLDPEEGIRFRGYTIKDCQKLLPKAEGGKEPLPEGVFFLLLTGRIPSDEQVKAISKDLNARASLPNHVATMLKNFPNTMHPMTQLVAASAALNTESKFVAAYNKGVNKNTYWEYVYEDSLDLIARLPIIAATVYNHSFRGGKSVGKVDPNADWSLNFARMMGFEDPLFTELLRLYLTIHCDHEGGNVSAHTCHLVGSALSDPYLSFSAAMCGLAGPLHGLANQEVLMWIMDLVKSKGKSPTDDDVIQFVKETLESGRVVPGFGHAVLRKTDPRYMCQREFALKHMPDDPLVKIVAQCFKLIPPYLDGLGKVKNPWPNVDAHSGVLLQHFKMTEMSFYTVLFGVSRALGVCSSLVWDRALGLPIERPKSMSTDGLRELFKAK</sequence>
<comment type="subunit">
    <text evidence="4">Homodimer.</text>
</comment>
<keyword evidence="5" id="KW-0816">Tricarboxylic acid cycle</keyword>
<dbReference type="FunFam" id="1.10.230.10:FF:000001">
    <property type="entry name" value="Citrate synthase"/>
    <property type="match status" value="1"/>
</dbReference>
<dbReference type="PANTHER" id="PTHR11739">
    <property type="entry name" value="CITRATE SYNTHASE"/>
    <property type="match status" value="1"/>
</dbReference>
<dbReference type="PANTHER" id="PTHR11739:SF8">
    <property type="entry name" value="CITRATE SYNTHASE, MITOCHONDRIAL"/>
    <property type="match status" value="1"/>
</dbReference>
<dbReference type="STRING" id="102285.A0A0R3TUX9"/>
<evidence type="ECO:0000313" key="11">
    <source>
        <dbReference type="Proteomes" id="UP000278807"/>
    </source>
</evidence>
<dbReference type="Proteomes" id="UP000278807">
    <property type="component" value="Unassembled WGS sequence"/>
</dbReference>
<dbReference type="InterPro" id="IPR002020">
    <property type="entry name" value="Citrate_synthase"/>
</dbReference>
<dbReference type="WBParaSite" id="HNAJ_0001159201-mRNA-1">
    <property type="protein sequence ID" value="HNAJ_0001159201-mRNA-1"/>
    <property type="gene ID" value="HNAJ_0001159201"/>
</dbReference>
<dbReference type="SUPFAM" id="SSF48256">
    <property type="entry name" value="Citrate synthase"/>
    <property type="match status" value="1"/>
</dbReference>
<reference evidence="10 11" key="2">
    <citation type="submission" date="2018-11" db="EMBL/GenBank/DDBJ databases">
        <authorList>
            <consortium name="Pathogen Informatics"/>
        </authorList>
    </citation>
    <scope>NUCLEOTIDE SEQUENCE [LARGE SCALE GENOMIC DNA]</scope>
</reference>
<evidence type="ECO:0000313" key="10">
    <source>
        <dbReference type="EMBL" id="VDO10781.1"/>
    </source>
</evidence>
<evidence type="ECO:0000256" key="4">
    <source>
        <dbReference type="ARBA" id="ARBA00011738"/>
    </source>
</evidence>
<dbReference type="PROSITE" id="PS00480">
    <property type="entry name" value="CITRATE_SYNTHASE"/>
    <property type="match status" value="1"/>
</dbReference>
<comment type="similarity">
    <text evidence="3 9">Belongs to the citrate synthase family.</text>
</comment>
<dbReference type="UniPathway" id="UPA00223">
    <property type="reaction ID" value="UER00717"/>
</dbReference>
<evidence type="ECO:0000256" key="1">
    <source>
        <dbReference type="ARBA" id="ARBA00004305"/>
    </source>
</evidence>
<dbReference type="InterPro" id="IPR010109">
    <property type="entry name" value="Citrate_synthase_euk"/>
</dbReference>
<dbReference type="PRINTS" id="PR00143">
    <property type="entry name" value="CITRTSNTHASE"/>
</dbReference>
<dbReference type="Gene3D" id="1.10.580.10">
    <property type="entry name" value="Citrate Synthase, domain 1"/>
    <property type="match status" value="1"/>
</dbReference>
<gene>
    <name evidence="10" type="ORF">HNAJ_LOCUS11582</name>
</gene>
<evidence type="ECO:0000256" key="6">
    <source>
        <dbReference type="ARBA" id="ARBA00022679"/>
    </source>
</evidence>
<keyword evidence="11" id="KW-1185">Reference proteome</keyword>